<comment type="caution">
    <text evidence="3">The sequence shown here is derived from an EMBL/GenBank/DDBJ whole genome shotgun (WGS) entry which is preliminary data.</text>
</comment>
<dbReference type="EMBL" id="JAFCJH010000019">
    <property type="protein sequence ID" value="MBR0797635.1"/>
    <property type="molecule type" value="Genomic_DNA"/>
</dbReference>
<proteinExistence type="predicted"/>
<feature type="transmembrane region" description="Helical" evidence="2">
    <location>
        <begin position="336"/>
        <end position="362"/>
    </location>
</feature>
<reference evidence="4" key="1">
    <citation type="journal article" date="2021" name="ISME J.">
        <title>Evolutionary origin and ecological implication of a unique nif island in free-living Bradyrhizobium lineages.</title>
        <authorList>
            <person name="Tao J."/>
        </authorList>
    </citation>
    <scope>NUCLEOTIDE SEQUENCE [LARGE SCALE GENOMIC DNA]</scope>
    <source>
        <strain evidence="4">SZCCT0434</strain>
    </source>
</reference>
<evidence type="ECO:0000313" key="4">
    <source>
        <dbReference type="Proteomes" id="UP001315278"/>
    </source>
</evidence>
<sequence>MSPTIPPEELRSRLAALISSTPSPPANGQLPPDTEQWVADACALIGATADLTLQSEAQNASNGLHYEQHRLVNFQKLRLILRKALSQTELDIAVHGVAAKSAAGPVHGALEISPALHAKAEAQAEEIIAAMARANLRPPPNLSDEPYQAEAVEFASGSETHRGRAQGVGAKGMAAGEGSATAEPFGPTRYGEQPPMAAGGPNGTTGPSAILHQNGSPLLTEHGSPLLYETADTVRVNPRAVIVRAVLDNQIQAHITAVSLLSAIELKIEALRVNGSNSEIDNFYDLKRQVEEFLAANARRDETPIANATLSIADGLRRFWTEKHVSICDRTLDMTLFGAGLAFCGVAGVLVVPTALTVGAIVGGKNVVETLKAAANLLPGKKKE</sequence>
<gene>
    <name evidence="3" type="ORF">JQ615_19810</name>
</gene>
<evidence type="ECO:0000313" key="3">
    <source>
        <dbReference type="EMBL" id="MBR0797635.1"/>
    </source>
</evidence>
<organism evidence="3 4">
    <name type="scientific">Bradyrhizobium jicamae</name>
    <dbReference type="NCBI Taxonomy" id="280332"/>
    <lineage>
        <taxon>Bacteria</taxon>
        <taxon>Pseudomonadati</taxon>
        <taxon>Pseudomonadota</taxon>
        <taxon>Alphaproteobacteria</taxon>
        <taxon>Hyphomicrobiales</taxon>
        <taxon>Nitrobacteraceae</taxon>
        <taxon>Bradyrhizobium</taxon>
    </lineage>
</organism>
<keyword evidence="2" id="KW-0812">Transmembrane</keyword>
<name>A0ABS5FLH3_9BRAD</name>
<dbReference type="Proteomes" id="UP001315278">
    <property type="component" value="Unassembled WGS sequence"/>
</dbReference>
<evidence type="ECO:0000256" key="2">
    <source>
        <dbReference type="SAM" id="Phobius"/>
    </source>
</evidence>
<protein>
    <submittedName>
        <fullName evidence="3">Uncharacterized protein</fullName>
    </submittedName>
</protein>
<keyword evidence="4" id="KW-1185">Reference proteome</keyword>
<dbReference type="RefSeq" id="WP_212400025.1">
    <property type="nucleotide sequence ID" value="NZ_JAFCJH010000019.1"/>
</dbReference>
<accession>A0ABS5FLH3</accession>
<keyword evidence="2" id="KW-0472">Membrane</keyword>
<keyword evidence="2" id="KW-1133">Transmembrane helix</keyword>
<feature type="region of interest" description="Disordered" evidence="1">
    <location>
        <begin position="155"/>
        <end position="198"/>
    </location>
</feature>
<evidence type="ECO:0000256" key="1">
    <source>
        <dbReference type="SAM" id="MobiDB-lite"/>
    </source>
</evidence>